<comment type="caution">
    <text evidence="7">The sequence shown here is derived from an EMBL/GenBank/DDBJ whole genome shotgun (WGS) entry which is preliminary data.</text>
</comment>
<dbReference type="Gene3D" id="2.40.50.140">
    <property type="entry name" value="Nucleic acid-binding proteins"/>
    <property type="match status" value="1"/>
</dbReference>
<dbReference type="CDD" id="cd00364">
    <property type="entry name" value="Ribosomal_uS17"/>
    <property type="match status" value="1"/>
</dbReference>
<dbReference type="InterPro" id="IPR000266">
    <property type="entry name" value="Ribosomal_uS17"/>
</dbReference>
<proteinExistence type="inferred from homology"/>
<dbReference type="PANTHER" id="PTHR10744">
    <property type="entry name" value="40S RIBOSOMAL PROTEIN S11 FAMILY MEMBER"/>
    <property type="match status" value="1"/>
</dbReference>
<name>A0A1F4NUA2_UNCK3</name>
<keyword evidence="2 6" id="KW-0699">rRNA-binding</keyword>
<dbReference type="InterPro" id="IPR019984">
    <property type="entry name" value="Ribosomal_uS17_bact/chlr"/>
</dbReference>
<dbReference type="Proteomes" id="UP000176651">
    <property type="component" value="Unassembled WGS sequence"/>
</dbReference>
<evidence type="ECO:0000256" key="6">
    <source>
        <dbReference type="HAMAP-Rule" id="MF_01345"/>
    </source>
</evidence>
<dbReference type="Pfam" id="PF00366">
    <property type="entry name" value="Ribosomal_S17"/>
    <property type="match status" value="1"/>
</dbReference>
<dbReference type="GO" id="GO:0003735">
    <property type="term" value="F:structural constituent of ribosome"/>
    <property type="evidence" value="ECO:0007669"/>
    <property type="project" value="UniProtKB-UniRule"/>
</dbReference>
<organism evidence="7 8">
    <name type="scientific">candidate division Kazan bacterium RBG_13_50_9</name>
    <dbReference type="NCBI Taxonomy" id="1798535"/>
    <lineage>
        <taxon>Bacteria</taxon>
        <taxon>Bacteria division Kazan-3B-28</taxon>
    </lineage>
</organism>
<gene>
    <name evidence="6" type="primary">rpsQ</name>
    <name evidence="7" type="ORF">A2V68_01940</name>
</gene>
<dbReference type="PANTHER" id="PTHR10744:SF1">
    <property type="entry name" value="SMALL RIBOSOMAL SUBUNIT PROTEIN US17M"/>
    <property type="match status" value="1"/>
</dbReference>
<dbReference type="InterPro" id="IPR012340">
    <property type="entry name" value="NA-bd_OB-fold"/>
</dbReference>
<dbReference type="SUPFAM" id="SSF50249">
    <property type="entry name" value="Nucleic acid-binding proteins"/>
    <property type="match status" value="1"/>
</dbReference>
<dbReference type="NCBIfam" id="NF004123">
    <property type="entry name" value="PRK05610.1"/>
    <property type="match status" value="1"/>
</dbReference>
<dbReference type="HAMAP" id="MF_01345_B">
    <property type="entry name" value="Ribosomal_uS17_B"/>
    <property type="match status" value="1"/>
</dbReference>
<evidence type="ECO:0000256" key="5">
    <source>
        <dbReference type="ARBA" id="ARBA00023274"/>
    </source>
</evidence>
<keyword evidence="3 6" id="KW-0694">RNA-binding</keyword>
<keyword evidence="5 6" id="KW-0687">Ribonucleoprotein</keyword>
<dbReference type="PRINTS" id="PR00973">
    <property type="entry name" value="RIBOSOMALS17"/>
</dbReference>
<dbReference type="NCBIfam" id="TIGR03635">
    <property type="entry name" value="uS17_bact"/>
    <property type="match status" value="1"/>
</dbReference>
<accession>A0A1F4NUA2</accession>
<comment type="function">
    <text evidence="6">One of the primary rRNA binding proteins, it binds specifically to the 5'-end of 16S ribosomal RNA.</text>
</comment>
<evidence type="ECO:0000313" key="7">
    <source>
        <dbReference type="EMBL" id="OGB74442.1"/>
    </source>
</evidence>
<evidence type="ECO:0000256" key="2">
    <source>
        <dbReference type="ARBA" id="ARBA00022730"/>
    </source>
</evidence>
<sequence>MDNQKQRKVGKVVSTQMAATAVVSVDTFISHPIYGKKIRRTRRFLVHDPESKAGLNDIVTIEETRPLSKRKRWVVVDVKKAPELTDAIDDVLGDEEIITGAKSKG</sequence>
<evidence type="ECO:0000256" key="1">
    <source>
        <dbReference type="ARBA" id="ARBA00010254"/>
    </source>
</evidence>
<evidence type="ECO:0000256" key="3">
    <source>
        <dbReference type="ARBA" id="ARBA00022884"/>
    </source>
</evidence>
<dbReference type="GO" id="GO:0022627">
    <property type="term" value="C:cytosolic small ribosomal subunit"/>
    <property type="evidence" value="ECO:0007669"/>
    <property type="project" value="UniProtKB-UniRule"/>
</dbReference>
<protein>
    <recommendedName>
        <fullName evidence="6">Small ribosomal subunit protein uS17</fullName>
    </recommendedName>
</protein>
<evidence type="ECO:0000256" key="4">
    <source>
        <dbReference type="ARBA" id="ARBA00022980"/>
    </source>
</evidence>
<dbReference type="AlphaFoldDB" id="A0A1F4NUA2"/>
<dbReference type="EMBL" id="META01000002">
    <property type="protein sequence ID" value="OGB74442.1"/>
    <property type="molecule type" value="Genomic_DNA"/>
</dbReference>
<dbReference type="STRING" id="1798535.A2V68_01940"/>
<dbReference type="GO" id="GO:0006412">
    <property type="term" value="P:translation"/>
    <property type="evidence" value="ECO:0007669"/>
    <property type="project" value="UniProtKB-UniRule"/>
</dbReference>
<comment type="similarity">
    <text evidence="1 6">Belongs to the universal ribosomal protein uS17 family.</text>
</comment>
<reference evidence="7 8" key="1">
    <citation type="journal article" date="2016" name="Nat. Commun.">
        <title>Thousands of microbial genomes shed light on interconnected biogeochemical processes in an aquifer system.</title>
        <authorList>
            <person name="Anantharaman K."/>
            <person name="Brown C.T."/>
            <person name="Hug L.A."/>
            <person name="Sharon I."/>
            <person name="Castelle C.J."/>
            <person name="Probst A.J."/>
            <person name="Thomas B.C."/>
            <person name="Singh A."/>
            <person name="Wilkins M.J."/>
            <person name="Karaoz U."/>
            <person name="Brodie E.L."/>
            <person name="Williams K.H."/>
            <person name="Hubbard S.S."/>
            <person name="Banfield J.F."/>
        </authorList>
    </citation>
    <scope>NUCLEOTIDE SEQUENCE [LARGE SCALE GENOMIC DNA]</scope>
</reference>
<comment type="subunit">
    <text evidence="6">Part of the 30S ribosomal subunit.</text>
</comment>
<evidence type="ECO:0000313" key="8">
    <source>
        <dbReference type="Proteomes" id="UP000176651"/>
    </source>
</evidence>
<keyword evidence="4 6" id="KW-0689">Ribosomal protein</keyword>
<dbReference type="GO" id="GO:0019843">
    <property type="term" value="F:rRNA binding"/>
    <property type="evidence" value="ECO:0007669"/>
    <property type="project" value="UniProtKB-UniRule"/>
</dbReference>